<name>A0AAD4W037_PRUDU</name>
<reference evidence="8 9" key="1">
    <citation type="journal article" date="2022" name="G3 (Bethesda)">
        <title>Whole-genome sequence and methylome profiling of the almond [Prunus dulcis (Mill.) D.A. Webb] cultivar 'Nonpareil'.</title>
        <authorList>
            <person name="D'Amico-Willman K.M."/>
            <person name="Ouma W.Z."/>
            <person name="Meulia T."/>
            <person name="Sideli G.M."/>
            <person name="Gradziel T.M."/>
            <person name="Fresnedo-Ramirez J."/>
        </authorList>
    </citation>
    <scope>NUCLEOTIDE SEQUENCE [LARGE SCALE GENOMIC DNA]</scope>
    <source>
        <strain evidence="8">Clone GOH B32 T37-40</strain>
    </source>
</reference>
<evidence type="ECO:0000256" key="6">
    <source>
        <dbReference type="ARBA" id="ARBA00022840"/>
    </source>
</evidence>
<keyword evidence="4" id="KW-0547">Nucleotide-binding</keyword>
<evidence type="ECO:0000256" key="4">
    <source>
        <dbReference type="ARBA" id="ARBA00022741"/>
    </source>
</evidence>
<dbReference type="PANTHER" id="PTHR24356">
    <property type="entry name" value="SERINE/THREONINE-PROTEIN KINASE"/>
    <property type="match status" value="1"/>
</dbReference>
<keyword evidence="7" id="KW-1133">Transmembrane helix</keyword>
<keyword evidence="9" id="KW-1185">Reference proteome</keyword>
<proteinExistence type="predicted"/>
<gene>
    <name evidence="8" type="ORF">L3X38_024618</name>
</gene>
<evidence type="ECO:0000256" key="5">
    <source>
        <dbReference type="ARBA" id="ARBA00022777"/>
    </source>
</evidence>
<evidence type="ECO:0000256" key="7">
    <source>
        <dbReference type="SAM" id="Phobius"/>
    </source>
</evidence>
<keyword evidence="7" id="KW-0472">Membrane</keyword>
<protein>
    <recommendedName>
        <fullName evidence="1">non-specific serine/threonine protein kinase</fullName>
        <ecNumber evidence="1">2.7.11.1</ecNumber>
    </recommendedName>
</protein>
<sequence length="231" mass="26185">MEYLLGGDMMTLLIREETLTETVARFYIAQSVMAIESIHKHNYIHSNLDGNIILEGESSKLKEDGAHRSISSAAAKWPNVEEVVNAPYDHHQPKIFLPKWDIIFTVSSTFAVFVDPLSCYVPVVINDSTWYYWDQTLMIAHATIGNQTLMIAHATICYGMDILVFIKRRRGNGNAKPFGASWIKFFGGPHSRICKVLNGQKSLRFLRILPRICAALPVLQVYKFVPTLLQK</sequence>
<keyword evidence="6" id="KW-0067">ATP-binding</keyword>
<dbReference type="Proteomes" id="UP001054821">
    <property type="component" value="Chromosome 4"/>
</dbReference>
<accession>A0AAD4W037</accession>
<dbReference type="GO" id="GO:0005524">
    <property type="term" value="F:ATP binding"/>
    <property type="evidence" value="ECO:0007669"/>
    <property type="project" value="UniProtKB-KW"/>
</dbReference>
<evidence type="ECO:0000256" key="3">
    <source>
        <dbReference type="ARBA" id="ARBA00022679"/>
    </source>
</evidence>
<feature type="transmembrane region" description="Helical" evidence="7">
    <location>
        <begin position="145"/>
        <end position="166"/>
    </location>
</feature>
<dbReference type="EMBL" id="JAJFAZ020000004">
    <property type="protein sequence ID" value="KAI5334485.1"/>
    <property type="molecule type" value="Genomic_DNA"/>
</dbReference>
<comment type="caution">
    <text evidence="8">The sequence shown here is derived from an EMBL/GenBank/DDBJ whole genome shotgun (WGS) entry which is preliminary data.</text>
</comment>
<dbReference type="PANTHER" id="PTHR24356:SF369">
    <property type="entry name" value="AGC (CAMP-DEPENDENT, CGMP-DEPENDENT AND PROTEIN KINASE C) KINASE FAMILY PROTEIN"/>
    <property type="match status" value="1"/>
</dbReference>
<dbReference type="GO" id="GO:0004674">
    <property type="term" value="F:protein serine/threonine kinase activity"/>
    <property type="evidence" value="ECO:0007669"/>
    <property type="project" value="UniProtKB-KW"/>
</dbReference>
<keyword evidence="3" id="KW-0808">Transferase</keyword>
<organism evidence="8 9">
    <name type="scientific">Prunus dulcis</name>
    <name type="common">Almond</name>
    <name type="synonym">Amygdalus dulcis</name>
    <dbReference type="NCBI Taxonomy" id="3755"/>
    <lineage>
        <taxon>Eukaryota</taxon>
        <taxon>Viridiplantae</taxon>
        <taxon>Streptophyta</taxon>
        <taxon>Embryophyta</taxon>
        <taxon>Tracheophyta</taxon>
        <taxon>Spermatophyta</taxon>
        <taxon>Magnoliopsida</taxon>
        <taxon>eudicotyledons</taxon>
        <taxon>Gunneridae</taxon>
        <taxon>Pentapetalae</taxon>
        <taxon>rosids</taxon>
        <taxon>fabids</taxon>
        <taxon>Rosales</taxon>
        <taxon>Rosaceae</taxon>
        <taxon>Amygdaloideae</taxon>
        <taxon>Amygdaleae</taxon>
        <taxon>Prunus</taxon>
    </lineage>
</organism>
<keyword evidence="2" id="KW-0723">Serine/threonine-protein kinase</keyword>
<keyword evidence="7" id="KW-0812">Transmembrane</keyword>
<dbReference type="GO" id="GO:0035556">
    <property type="term" value="P:intracellular signal transduction"/>
    <property type="evidence" value="ECO:0007669"/>
    <property type="project" value="TreeGrafter"/>
</dbReference>
<dbReference type="Gene3D" id="1.10.510.10">
    <property type="entry name" value="Transferase(Phosphotransferase) domain 1"/>
    <property type="match status" value="1"/>
</dbReference>
<dbReference type="AlphaFoldDB" id="A0AAD4W037"/>
<dbReference type="InterPro" id="IPR011009">
    <property type="entry name" value="Kinase-like_dom_sf"/>
</dbReference>
<evidence type="ECO:0000256" key="1">
    <source>
        <dbReference type="ARBA" id="ARBA00012513"/>
    </source>
</evidence>
<evidence type="ECO:0000313" key="9">
    <source>
        <dbReference type="Proteomes" id="UP001054821"/>
    </source>
</evidence>
<feature type="transmembrane region" description="Helical" evidence="7">
    <location>
        <begin position="102"/>
        <end position="125"/>
    </location>
</feature>
<evidence type="ECO:0000313" key="8">
    <source>
        <dbReference type="EMBL" id="KAI5334485.1"/>
    </source>
</evidence>
<dbReference type="SUPFAM" id="SSF56112">
    <property type="entry name" value="Protein kinase-like (PK-like)"/>
    <property type="match status" value="1"/>
</dbReference>
<dbReference type="InterPro" id="IPR050236">
    <property type="entry name" value="Ser_Thr_kinase_AGC"/>
</dbReference>
<dbReference type="EC" id="2.7.11.1" evidence="1"/>
<keyword evidence="5" id="KW-0418">Kinase</keyword>
<evidence type="ECO:0000256" key="2">
    <source>
        <dbReference type="ARBA" id="ARBA00022527"/>
    </source>
</evidence>